<dbReference type="Proteomes" id="UP001215598">
    <property type="component" value="Unassembled WGS sequence"/>
</dbReference>
<dbReference type="AlphaFoldDB" id="A0AAD7JX85"/>
<evidence type="ECO:0000313" key="2">
    <source>
        <dbReference type="Proteomes" id="UP001215598"/>
    </source>
</evidence>
<accession>A0AAD7JX85</accession>
<sequence>MHPSLNLKNLELLPISVRRFATPAANGSIVDLDRLLKLLDGADAPKSKNSLPVFYVDLDPSGIPTGEDLATDTVMLAILALKGLRAITDRDPETPAWSDLWPRIWAWIAFFDHFRESLAPPYTKPDLYLDLLLFVMSLRRIPQVQPSVDQTPGLRTLVMSAWRFHIESASGMHGINSLWNLHHVLNGIPFKTPTDFAEIIAGSGGLQGLASLIVDSVKRIVQFIRQLDVRSKELLYLPFIFGGVVGALTSAACAIDRWDPHDTLLRLLQVLRGLLGSHRTMREALRAGLLRVIANTIILKPHADGEFDIFQASGLQEILKRTLPGSTVYRSILAELEIRLQDIAPVIANPLFTDSDDFPAWSAFVNLAHDRIAFMKALEGSGTLKACDNLESAFSAVLFEKECQKVDWKSGGHRDACSLERASKLTNTANLGARNYAFLRALLHRDLTEGKYRESPRLLDPDRLSFMRQNARAHPSHPLATAMNYTDGHPATMWVADAYWEREEDLEQQARWDRHIDRVARSAGRMELHVMVIQDGRRARRLIFPQRSDRRSFHTGLLEVLGKPEESSRPQEIQRLLVSSESVLKIH</sequence>
<name>A0AAD7JX85_9AGAR</name>
<protein>
    <submittedName>
        <fullName evidence="1">Uncharacterized protein</fullName>
    </submittedName>
</protein>
<proteinExistence type="predicted"/>
<dbReference type="EMBL" id="JARKIB010000014">
    <property type="protein sequence ID" value="KAJ7772376.1"/>
    <property type="molecule type" value="Genomic_DNA"/>
</dbReference>
<comment type="caution">
    <text evidence="1">The sequence shown here is derived from an EMBL/GenBank/DDBJ whole genome shotgun (WGS) entry which is preliminary data.</text>
</comment>
<reference evidence="1" key="1">
    <citation type="submission" date="2023-03" db="EMBL/GenBank/DDBJ databases">
        <title>Massive genome expansion in bonnet fungi (Mycena s.s.) driven by repeated elements and novel gene families across ecological guilds.</title>
        <authorList>
            <consortium name="Lawrence Berkeley National Laboratory"/>
            <person name="Harder C.B."/>
            <person name="Miyauchi S."/>
            <person name="Viragh M."/>
            <person name="Kuo A."/>
            <person name="Thoen E."/>
            <person name="Andreopoulos B."/>
            <person name="Lu D."/>
            <person name="Skrede I."/>
            <person name="Drula E."/>
            <person name="Henrissat B."/>
            <person name="Morin E."/>
            <person name="Kohler A."/>
            <person name="Barry K."/>
            <person name="LaButti K."/>
            <person name="Morin E."/>
            <person name="Salamov A."/>
            <person name="Lipzen A."/>
            <person name="Mereny Z."/>
            <person name="Hegedus B."/>
            <person name="Baldrian P."/>
            <person name="Stursova M."/>
            <person name="Weitz H."/>
            <person name="Taylor A."/>
            <person name="Grigoriev I.V."/>
            <person name="Nagy L.G."/>
            <person name="Martin F."/>
            <person name="Kauserud H."/>
        </authorList>
    </citation>
    <scope>NUCLEOTIDE SEQUENCE</scope>
    <source>
        <strain evidence="1">CBHHK182m</strain>
    </source>
</reference>
<keyword evidence="2" id="KW-1185">Reference proteome</keyword>
<gene>
    <name evidence="1" type="ORF">B0H16DRAFT_1714569</name>
</gene>
<evidence type="ECO:0000313" key="1">
    <source>
        <dbReference type="EMBL" id="KAJ7772376.1"/>
    </source>
</evidence>
<organism evidence="1 2">
    <name type="scientific">Mycena metata</name>
    <dbReference type="NCBI Taxonomy" id="1033252"/>
    <lineage>
        <taxon>Eukaryota</taxon>
        <taxon>Fungi</taxon>
        <taxon>Dikarya</taxon>
        <taxon>Basidiomycota</taxon>
        <taxon>Agaricomycotina</taxon>
        <taxon>Agaricomycetes</taxon>
        <taxon>Agaricomycetidae</taxon>
        <taxon>Agaricales</taxon>
        <taxon>Marasmiineae</taxon>
        <taxon>Mycenaceae</taxon>
        <taxon>Mycena</taxon>
    </lineage>
</organism>